<proteinExistence type="predicted"/>
<name>A0A2P2KPZ0_RHIMU</name>
<sequence>MRRSYKHTHTTAYVK</sequence>
<reference evidence="1" key="1">
    <citation type="submission" date="2018-02" db="EMBL/GenBank/DDBJ databases">
        <title>Rhizophora mucronata_Transcriptome.</title>
        <authorList>
            <person name="Meera S.P."/>
            <person name="Sreeshan A."/>
            <person name="Augustine A."/>
        </authorList>
    </citation>
    <scope>NUCLEOTIDE SEQUENCE</scope>
    <source>
        <tissue evidence="1">Leaf</tissue>
    </source>
</reference>
<evidence type="ECO:0000313" key="1">
    <source>
        <dbReference type="EMBL" id="MBX07791.1"/>
    </source>
</evidence>
<organism evidence="1">
    <name type="scientific">Rhizophora mucronata</name>
    <name type="common">Asiatic mangrove</name>
    <dbReference type="NCBI Taxonomy" id="61149"/>
    <lineage>
        <taxon>Eukaryota</taxon>
        <taxon>Viridiplantae</taxon>
        <taxon>Streptophyta</taxon>
        <taxon>Embryophyta</taxon>
        <taxon>Tracheophyta</taxon>
        <taxon>Spermatophyta</taxon>
        <taxon>Magnoliopsida</taxon>
        <taxon>eudicotyledons</taxon>
        <taxon>Gunneridae</taxon>
        <taxon>Pentapetalae</taxon>
        <taxon>rosids</taxon>
        <taxon>fabids</taxon>
        <taxon>Malpighiales</taxon>
        <taxon>Rhizophoraceae</taxon>
        <taxon>Rhizophora</taxon>
    </lineage>
</organism>
<dbReference type="EMBL" id="GGEC01027307">
    <property type="protein sequence ID" value="MBX07791.1"/>
    <property type="molecule type" value="Transcribed_RNA"/>
</dbReference>
<protein>
    <submittedName>
        <fullName evidence="1">Paramyosin-related family protein</fullName>
    </submittedName>
</protein>
<accession>A0A2P2KPZ0</accession>